<dbReference type="SUPFAM" id="SSF53474">
    <property type="entry name" value="alpha/beta-Hydrolases"/>
    <property type="match status" value="1"/>
</dbReference>
<sequence length="265" mass="28496">MTDPRSAAPPAAAPRPRLAFHHTPGEGPTVVFLPGYASDMLGSKALALEEWAKAAGRAYLRFDYGGCGQSEGAFEDQTLAGWRDDVVAMIDQVARGPVVLVGSSMGGWLMLLAAKARPERVVGLIGIAPAPDFTDWGFSTDEKMAILRQGRLERANPYGPEPTVYTRGFWSSGEANRLMFGTIAFAGPVRLLQGQADPDVPWARTVQLAQMLASTDVQTWLVKDGDHRLSRLQDISLLIRAVHDVLAAVDQKSGETLNPQSVGTA</sequence>
<evidence type="ECO:0000256" key="4">
    <source>
        <dbReference type="ARBA" id="ARBA00039132"/>
    </source>
</evidence>
<evidence type="ECO:0000313" key="14">
    <source>
        <dbReference type="EMBL" id="GGB17267.1"/>
    </source>
</evidence>
<name>A0A916WPF4_9SPHN</name>
<evidence type="ECO:0000256" key="11">
    <source>
        <dbReference type="ARBA" id="ARBA00047972"/>
    </source>
</evidence>
<dbReference type="GO" id="GO:0004553">
    <property type="term" value="F:hydrolase activity, hydrolyzing O-glycosyl compounds"/>
    <property type="evidence" value="ECO:0007669"/>
    <property type="project" value="TreeGrafter"/>
</dbReference>
<feature type="compositionally biased region" description="Low complexity" evidence="12">
    <location>
        <begin position="1"/>
        <end position="17"/>
    </location>
</feature>
<dbReference type="Proteomes" id="UP000623067">
    <property type="component" value="Unassembled WGS sequence"/>
</dbReference>
<comment type="caution">
    <text evidence="14">The sequence shown here is derived from an EMBL/GenBank/DDBJ whole genome shotgun (WGS) entry which is preliminary data.</text>
</comment>
<proteinExistence type="predicted"/>
<reference evidence="14" key="2">
    <citation type="submission" date="2020-09" db="EMBL/GenBank/DDBJ databases">
        <authorList>
            <person name="Sun Q."/>
            <person name="Zhou Y."/>
        </authorList>
    </citation>
    <scope>NUCLEOTIDE SEQUENCE</scope>
    <source>
        <strain evidence="14">CGMCC 1.15330</strain>
    </source>
</reference>
<evidence type="ECO:0000259" key="13">
    <source>
        <dbReference type="Pfam" id="PF12697"/>
    </source>
</evidence>
<dbReference type="InterPro" id="IPR000073">
    <property type="entry name" value="AB_hydrolase_1"/>
</dbReference>
<dbReference type="RefSeq" id="WP_188656929.1">
    <property type="nucleotide sequence ID" value="NZ_BMIH01000001.1"/>
</dbReference>
<keyword evidence="15" id="KW-1185">Reference proteome</keyword>
<evidence type="ECO:0000256" key="5">
    <source>
        <dbReference type="ARBA" id="ARBA00039314"/>
    </source>
</evidence>
<evidence type="ECO:0000313" key="15">
    <source>
        <dbReference type="Proteomes" id="UP000623067"/>
    </source>
</evidence>
<dbReference type="EMBL" id="BMIH01000001">
    <property type="protein sequence ID" value="GGB17267.1"/>
    <property type="molecule type" value="Genomic_DNA"/>
</dbReference>
<dbReference type="EC" id="3.1.1.93" evidence="4"/>
<organism evidence="14 15">
    <name type="scientific">Sphingomonas metalli</name>
    <dbReference type="NCBI Taxonomy" id="1779358"/>
    <lineage>
        <taxon>Bacteria</taxon>
        <taxon>Pseudomonadati</taxon>
        <taxon>Pseudomonadota</taxon>
        <taxon>Alphaproteobacteria</taxon>
        <taxon>Sphingomonadales</taxon>
        <taxon>Sphingomonadaceae</taxon>
        <taxon>Sphingomonas</taxon>
    </lineage>
</organism>
<gene>
    <name evidence="14" type="ORF">GCM10011380_03500</name>
</gene>
<evidence type="ECO:0000256" key="9">
    <source>
        <dbReference type="ARBA" id="ARBA00046047"/>
    </source>
</evidence>
<protein>
    <recommendedName>
        <fullName evidence="5">Palmitoyl-protein thioesterase ABHD10, mitochondrial</fullName>
        <ecNumber evidence="4">3.1.1.93</ecNumber>
        <ecNumber evidence="1">3.1.2.22</ecNumber>
    </recommendedName>
    <alternativeName>
        <fullName evidence="7">Acyl-protein thioesterase ABHD10</fullName>
    </alternativeName>
    <alternativeName>
        <fullName evidence="8">Alpha/beta hydrolase domain-containing protein 10</fullName>
    </alternativeName>
    <alternativeName>
        <fullName evidence="6">Mycophenolic acid acyl-glucuronide esterase, mitochondrial</fullName>
    </alternativeName>
</protein>
<comment type="function">
    <text evidence="9">Acts as an acyl-protein thioesterase that hydrolyzes fatty acids from acylated residues in proteins. Regulates the mitochondrial S-depalmitoylation of the nucleophilic active site residue of peroxiredoxin-5/PRDX5, a key antioxidant protein, therefore modulating mitochondrial antioxidant ability. Also catalyzes the deglucuronidation of mycophenolic acid acyl-glucuronide, an active metabolite of the immunosuppressant drug mycophenolate.</text>
</comment>
<keyword evidence="3" id="KW-0809">Transit peptide</keyword>
<reference evidence="14" key="1">
    <citation type="journal article" date="2014" name="Int. J. Syst. Evol. Microbiol.">
        <title>Complete genome sequence of Corynebacterium casei LMG S-19264T (=DSM 44701T), isolated from a smear-ripened cheese.</title>
        <authorList>
            <consortium name="US DOE Joint Genome Institute (JGI-PGF)"/>
            <person name="Walter F."/>
            <person name="Albersmeier A."/>
            <person name="Kalinowski J."/>
            <person name="Ruckert C."/>
        </authorList>
    </citation>
    <scope>NUCLEOTIDE SEQUENCE</scope>
    <source>
        <strain evidence="14">CGMCC 1.15330</strain>
    </source>
</reference>
<comment type="catalytic activity">
    <reaction evidence="11">
        <text>mycophenolic acid O-acyl-beta-D-glucuronide + H2O = mycophenolate + D-glucuronate + H(+)</text>
        <dbReference type="Rhea" id="RHEA:34179"/>
        <dbReference type="ChEBI" id="CHEBI:15377"/>
        <dbReference type="ChEBI" id="CHEBI:15378"/>
        <dbReference type="ChEBI" id="CHEBI:58720"/>
        <dbReference type="ChEBI" id="CHEBI:62932"/>
        <dbReference type="ChEBI" id="CHEBI:66982"/>
        <dbReference type="EC" id="3.1.1.93"/>
    </reaction>
    <physiologicalReaction direction="left-to-right" evidence="11">
        <dbReference type="Rhea" id="RHEA:34180"/>
    </physiologicalReaction>
</comment>
<dbReference type="InterPro" id="IPR029058">
    <property type="entry name" value="AB_hydrolase_fold"/>
</dbReference>
<evidence type="ECO:0000256" key="1">
    <source>
        <dbReference type="ARBA" id="ARBA00012423"/>
    </source>
</evidence>
<accession>A0A916WPF4</accession>
<dbReference type="InterPro" id="IPR052382">
    <property type="entry name" value="ABHD10_acyl-thioesterase"/>
</dbReference>
<dbReference type="Pfam" id="PF12697">
    <property type="entry name" value="Abhydrolase_6"/>
    <property type="match status" value="1"/>
</dbReference>
<dbReference type="EC" id="3.1.2.22" evidence="1"/>
<dbReference type="PANTHER" id="PTHR16138:SF7">
    <property type="entry name" value="PALMITOYL-PROTEIN THIOESTERASE ABHD10, MITOCHONDRIAL"/>
    <property type="match status" value="1"/>
</dbReference>
<evidence type="ECO:0000256" key="6">
    <source>
        <dbReference type="ARBA" id="ARBA00041520"/>
    </source>
</evidence>
<dbReference type="AlphaFoldDB" id="A0A916WPF4"/>
<evidence type="ECO:0000256" key="10">
    <source>
        <dbReference type="ARBA" id="ARBA00047409"/>
    </source>
</evidence>
<feature type="domain" description="AB hydrolase-1" evidence="13">
    <location>
        <begin position="30"/>
        <end position="216"/>
    </location>
</feature>
<comment type="catalytic activity">
    <reaction evidence="10">
        <text>S-hexadecanoyl-L-cysteinyl-[protein] + H2O = L-cysteinyl-[protein] + hexadecanoate + H(+)</text>
        <dbReference type="Rhea" id="RHEA:19233"/>
        <dbReference type="Rhea" id="RHEA-COMP:10131"/>
        <dbReference type="Rhea" id="RHEA-COMP:11032"/>
        <dbReference type="ChEBI" id="CHEBI:7896"/>
        <dbReference type="ChEBI" id="CHEBI:15377"/>
        <dbReference type="ChEBI" id="CHEBI:15378"/>
        <dbReference type="ChEBI" id="CHEBI:29950"/>
        <dbReference type="ChEBI" id="CHEBI:74151"/>
        <dbReference type="EC" id="3.1.2.22"/>
    </reaction>
    <physiologicalReaction direction="left-to-right" evidence="10">
        <dbReference type="Rhea" id="RHEA:19234"/>
    </physiologicalReaction>
</comment>
<keyword evidence="2 14" id="KW-0378">Hydrolase</keyword>
<evidence type="ECO:0000256" key="12">
    <source>
        <dbReference type="SAM" id="MobiDB-lite"/>
    </source>
</evidence>
<feature type="region of interest" description="Disordered" evidence="12">
    <location>
        <begin position="1"/>
        <end position="22"/>
    </location>
</feature>
<evidence type="ECO:0000256" key="2">
    <source>
        <dbReference type="ARBA" id="ARBA00022801"/>
    </source>
</evidence>
<dbReference type="Gene3D" id="3.40.50.1820">
    <property type="entry name" value="alpha/beta hydrolase"/>
    <property type="match status" value="1"/>
</dbReference>
<evidence type="ECO:0000256" key="3">
    <source>
        <dbReference type="ARBA" id="ARBA00022946"/>
    </source>
</evidence>
<dbReference type="PANTHER" id="PTHR16138">
    <property type="entry name" value="MYCOPHENOLIC ACID ACYL-GLUCURONIDE ESTERASE, MITOCHONDRIAL"/>
    <property type="match status" value="1"/>
</dbReference>
<dbReference type="GO" id="GO:0102390">
    <property type="term" value="F:mycophenolic acid acyl-glucuronide esterase activity"/>
    <property type="evidence" value="ECO:0007669"/>
    <property type="project" value="UniProtKB-EC"/>
</dbReference>
<evidence type="ECO:0000256" key="8">
    <source>
        <dbReference type="ARBA" id="ARBA00042704"/>
    </source>
</evidence>
<evidence type="ECO:0000256" key="7">
    <source>
        <dbReference type="ARBA" id="ARBA00042645"/>
    </source>
</evidence>
<dbReference type="GO" id="GO:0008474">
    <property type="term" value="F:palmitoyl-(protein) hydrolase activity"/>
    <property type="evidence" value="ECO:0007669"/>
    <property type="project" value="UniProtKB-EC"/>
</dbReference>